<evidence type="ECO:0000313" key="1">
    <source>
        <dbReference type="EMBL" id="ANI17629.1"/>
    </source>
</evidence>
<evidence type="ECO:0000313" key="2">
    <source>
        <dbReference type="Proteomes" id="UP000077748"/>
    </source>
</evidence>
<reference evidence="1 2" key="1">
    <citation type="submission" date="2016-05" db="EMBL/GenBank/DDBJ databases">
        <title>Genome Sequence of Pseudomonas citronellolis Strain SJTE-3, an Estrogens and Persistent Organic Pollutants degradation strain.</title>
        <authorList>
            <person name="Liang R."/>
        </authorList>
    </citation>
    <scope>NUCLEOTIDE SEQUENCE [LARGE SCALE GENOMIC DNA]</scope>
    <source>
        <strain evidence="1 2">SJTE-3</strain>
    </source>
</reference>
<dbReference type="EMBL" id="CP015878">
    <property type="protein sequence ID" value="ANI17629.1"/>
    <property type="molecule type" value="Genomic_DNA"/>
</dbReference>
<gene>
    <name evidence="1" type="ORF">A9C11_28200</name>
</gene>
<sequence>MASAQEVICEQYLRPSQRTLRAGLAGVVFAAGGIRSVVGSSVSSATLIGAGFEREKWFCQDGLSMYCQASRARAISRIHFFMRFTESWGMGGF</sequence>
<dbReference type="Proteomes" id="UP000077748">
    <property type="component" value="Chromosome"/>
</dbReference>
<name>A0A1A9KJH7_9PSED</name>
<dbReference type="AlphaFoldDB" id="A0A1A9KJH7"/>
<protein>
    <submittedName>
        <fullName evidence="1">Uncharacterized protein</fullName>
    </submittedName>
</protein>
<accession>A0A1A9KJH7</accession>
<proteinExistence type="predicted"/>
<organism evidence="1 2">
    <name type="scientific">Pseudomonas citronellolis</name>
    <dbReference type="NCBI Taxonomy" id="53408"/>
    <lineage>
        <taxon>Bacteria</taxon>
        <taxon>Pseudomonadati</taxon>
        <taxon>Pseudomonadota</taxon>
        <taxon>Gammaproteobacteria</taxon>
        <taxon>Pseudomonadales</taxon>
        <taxon>Pseudomonadaceae</taxon>
        <taxon>Pseudomonas</taxon>
    </lineage>
</organism>